<feature type="chain" id="PRO_5037135653" evidence="1">
    <location>
        <begin position="18"/>
        <end position="146"/>
    </location>
</feature>
<keyword evidence="1" id="KW-0732">Signal</keyword>
<evidence type="ECO:0000313" key="3">
    <source>
        <dbReference type="WBParaSite" id="sdigi.contig494.g8655.t1"/>
    </source>
</evidence>
<reference evidence="3" key="1">
    <citation type="submission" date="2022-11" db="UniProtKB">
        <authorList>
            <consortium name="WormBaseParasite"/>
        </authorList>
    </citation>
    <scope>IDENTIFICATION</scope>
</reference>
<evidence type="ECO:0000313" key="2">
    <source>
        <dbReference type="Proteomes" id="UP000887581"/>
    </source>
</evidence>
<dbReference type="AlphaFoldDB" id="A0A915PZF2"/>
<name>A0A915PZF2_9BILA</name>
<sequence>MFVPCCMCLSVVCRAVCELLYVLHVRVCSRSVCVCRMRVCCRLYVVCVRCMWRAACGCGAGSVYDGRVFEQTESVNRLVMAAAVWATHLHHPISNPSCFRICRASSVLPLHIYSLLFHSPALYAPSGIRVFHVSRGRYAEMEPSVV</sequence>
<accession>A0A915PZF2</accession>
<organism evidence="2 3">
    <name type="scientific">Setaria digitata</name>
    <dbReference type="NCBI Taxonomy" id="48799"/>
    <lineage>
        <taxon>Eukaryota</taxon>
        <taxon>Metazoa</taxon>
        <taxon>Ecdysozoa</taxon>
        <taxon>Nematoda</taxon>
        <taxon>Chromadorea</taxon>
        <taxon>Rhabditida</taxon>
        <taxon>Spirurina</taxon>
        <taxon>Spiruromorpha</taxon>
        <taxon>Filarioidea</taxon>
        <taxon>Setariidae</taxon>
        <taxon>Setaria</taxon>
    </lineage>
</organism>
<proteinExistence type="predicted"/>
<feature type="signal peptide" evidence="1">
    <location>
        <begin position="1"/>
        <end position="17"/>
    </location>
</feature>
<evidence type="ECO:0000256" key="1">
    <source>
        <dbReference type="SAM" id="SignalP"/>
    </source>
</evidence>
<dbReference type="Proteomes" id="UP000887581">
    <property type="component" value="Unplaced"/>
</dbReference>
<protein>
    <submittedName>
        <fullName evidence="3">Secreted protein</fullName>
    </submittedName>
</protein>
<keyword evidence="2" id="KW-1185">Reference proteome</keyword>
<dbReference type="WBParaSite" id="sdigi.contig494.g8655.t1">
    <property type="protein sequence ID" value="sdigi.contig494.g8655.t1"/>
    <property type="gene ID" value="sdigi.contig494.g8655"/>
</dbReference>